<evidence type="ECO:0000256" key="5">
    <source>
        <dbReference type="ARBA" id="ARBA00023136"/>
    </source>
</evidence>
<evidence type="ECO:0000256" key="3">
    <source>
        <dbReference type="ARBA" id="ARBA00022801"/>
    </source>
</evidence>
<dbReference type="InterPro" id="IPR027094">
    <property type="entry name" value="Mitofusin_fam"/>
</dbReference>
<dbReference type="EMBL" id="MLQR01000022">
    <property type="protein sequence ID" value="OIJ14218.1"/>
    <property type="molecule type" value="Genomic_DNA"/>
</dbReference>
<dbReference type="RefSeq" id="WP_071309278.1">
    <property type="nucleotide sequence ID" value="NZ_MLQR01000022.1"/>
</dbReference>
<dbReference type="GO" id="GO:0005525">
    <property type="term" value="F:GTP binding"/>
    <property type="evidence" value="ECO:0007669"/>
    <property type="project" value="UniProtKB-KW"/>
</dbReference>
<name>A0A1S2LNZ4_9BACI</name>
<dbReference type="InterPro" id="IPR045063">
    <property type="entry name" value="Dynamin_N"/>
</dbReference>
<dbReference type="OrthoDB" id="9816479at2"/>
<dbReference type="AlphaFoldDB" id="A0A1S2LNZ4"/>
<evidence type="ECO:0000313" key="8">
    <source>
        <dbReference type="Proteomes" id="UP000179524"/>
    </source>
</evidence>
<evidence type="ECO:0000256" key="4">
    <source>
        <dbReference type="ARBA" id="ARBA00023134"/>
    </source>
</evidence>
<feature type="domain" description="Dynamin N-terminal" evidence="6">
    <location>
        <begin position="236"/>
        <end position="367"/>
    </location>
</feature>
<evidence type="ECO:0000313" key="7">
    <source>
        <dbReference type="EMBL" id="OIJ14218.1"/>
    </source>
</evidence>
<accession>A0A1S2LNZ4</accession>
<keyword evidence="2" id="KW-0547">Nucleotide-binding</keyword>
<organism evidence="7 8">
    <name type="scientific">Anaerobacillus alkalilacustris</name>
    <dbReference type="NCBI Taxonomy" id="393763"/>
    <lineage>
        <taxon>Bacteria</taxon>
        <taxon>Bacillati</taxon>
        <taxon>Bacillota</taxon>
        <taxon>Bacilli</taxon>
        <taxon>Bacillales</taxon>
        <taxon>Bacillaceae</taxon>
        <taxon>Anaerobacillus</taxon>
    </lineage>
</organism>
<gene>
    <name evidence="7" type="ORF">BKP37_09045</name>
</gene>
<dbReference type="InterPro" id="IPR027417">
    <property type="entry name" value="P-loop_NTPase"/>
</dbReference>
<keyword evidence="3" id="KW-0378">Hydrolase</keyword>
<dbReference type="Pfam" id="PF00350">
    <property type="entry name" value="Dynamin_N"/>
    <property type="match status" value="1"/>
</dbReference>
<protein>
    <recommendedName>
        <fullName evidence="6">Dynamin N-terminal domain-containing protein</fullName>
    </recommendedName>
</protein>
<dbReference type="GO" id="GO:0016020">
    <property type="term" value="C:membrane"/>
    <property type="evidence" value="ECO:0007669"/>
    <property type="project" value="UniProtKB-SubCell"/>
</dbReference>
<keyword evidence="4" id="KW-0342">GTP-binding</keyword>
<keyword evidence="5" id="KW-0472">Membrane</keyword>
<dbReference type="PANTHER" id="PTHR10465">
    <property type="entry name" value="TRANSMEMBRANE GTPASE FZO1"/>
    <property type="match status" value="1"/>
</dbReference>
<proteinExistence type="predicted"/>
<dbReference type="PANTHER" id="PTHR10465:SF0">
    <property type="entry name" value="SARCALUMENIN"/>
    <property type="match status" value="1"/>
</dbReference>
<comment type="caution">
    <text evidence="7">The sequence shown here is derived from an EMBL/GenBank/DDBJ whole genome shotgun (WGS) entry which is preliminary data.</text>
</comment>
<evidence type="ECO:0000256" key="2">
    <source>
        <dbReference type="ARBA" id="ARBA00022741"/>
    </source>
</evidence>
<comment type="subcellular location">
    <subcellularLocation>
        <location evidence="1">Membrane</location>
    </subcellularLocation>
</comment>
<dbReference type="SUPFAM" id="SSF52540">
    <property type="entry name" value="P-loop containing nucleoside triphosphate hydrolases"/>
    <property type="match status" value="1"/>
</dbReference>
<sequence>MKLTVTFCDNKITLSGEERGEILPPYYYFFQQRVLIGKQIERSLDLFPQYMFHIFTETNDERTLAFFNELNAYIVKEYDVHTYCIDLPASFTHFKTLINRELPDVEVIVNSNNKPKKKNEIEAEMDKNVYKALSTVMTNQIIERYRLSGQLYEKIYRVVRLRVNEYLEELLKQGKAKLNFRFVDKHMTLQVIRMEVNNQNPIINKIISRYQKGPKSEKQLIEDQYEMYNGNFKVTFISPFSFGKSTLVNGLLGEKLLSMDIRAETAIITKVTCADENLLLVQYQNKRIEKFRYDSPIELREKLKELTGVRSSELPTEVQIFYKMTHLPGVTIIDAPGLNSRHEDHNEIALQALEMCDLVVFLINPAHIGEANFSEQIKEFLTVVSQKELKYAFALSKMDIYSDDYDVIKDEIEIVLKDLAPSYSPKQLFFISGYFGLYGKLLRGGKVELNEVRKNRSIFVIENDEILSGREIEQYHSEFLLDFSQIERLESFIRERGEFNAPNELHLDCRKQEAVGVASGT</sequence>
<dbReference type="Proteomes" id="UP000179524">
    <property type="component" value="Unassembled WGS sequence"/>
</dbReference>
<dbReference type="Gene3D" id="3.40.50.300">
    <property type="entry name" value="P-loop containing nucleotide triphosphate hydrolases"/>
    <property type="match status" value="1"/>
</dbReference>
<evidence type="ECO:0000256" key="1">
    <source>
        <dbReference type="ARBA" id="ARBA00004370"/>
    </source>
</evidence>
<dbReference type="GO" id="GO:0003924">
    <property type="term" value="F:GTPase activity"/>
    <property type="evidence" value="ECO:0007669"/>
    <property type="project" value="InterPro"/>
</dbReference>
<evidence type="ECO:0000259" key="6">
    <source>
        <dbReference type="Pfam" id="PF00350"/>
    </source>
</evidence>
<keyword evidence="8" id="KW-1185">Reference proteome</keyword>
<reference evidence="7 8" key="1">
    <citation type="submission" date="2016-10" db="EMBL/GenBank/DDBJ databases">
        <title>Draft genome sequences of four alkaliphilic bacteria belonging to the Anaerobacillus genus.</title>
        <authorList>
            <person name="Bassil N.M."/>
            <person name="Lloyd J.R."/>
        </authorList>
    </citation>
    <scope>NUCLEOTIDE SEQUENCE [LARGE SCALE GENOMIC DNA]</scope>
    <source>
        <strain evidence="7 8">DSM 18345</strain>
    </source>
</reference>